<reference evidence="3 4" key="1">
    <citation type="journal article" date="2020" name="ISME J.">
        <title>Uncovering the hidden diversity of litter-decomposition mechanisms in mushroom-forming fungi.</title>
        <authorList>
            <person name="Floudas D."/>
            <person name="Bentzer J."/>
            <person name="Ahren D."/>
            <person name="Johansson T."/>
            <person name="Persson P."/>
            <person name="Tunlid A."/>
        </authorList>
    </citation>
    <scope>NUCLEOTIDE SEQUENCE [LARGE SCALE GENOMIC DNA]</scope>
    <source>
        <strain evidence="3 4">CBS 146.42</strain>
    </source>
</reference>
<name>A0A8H5FSE1_9AGAR</name>
<dbReference type="Pfam" id="PF24883">
    <property type="entry name" value="NPHP3_N"/>
    <property type="match status" value="1"/>
</dbReference>
<dbReference type="Proteomes" id="UP000559027">
    <property type="component" value="Unassembled WGS sequence"/>
</dbReference>
<organism evidence="3 4">
    <name type="scientific">Leucocoprinus leucothites</name>
    <dbReference type="NCBI Taxonomy" id="201217"/>
    <lineage>
        <taxon>Eukaryota</taxon>
        <taxon>Fungi</taxon>
        <taxon>Dikarya</taxon>
        <taxon>Basidiomycota</taxon>
        <taxon>Agaricomycotina</taxon>
        <taxon>Agaricomycetes</taxon>
        <taxon>Agaricomycetidae</taxon>
        <taxon>Agaricales</taxon>
        <taxon>Agaricineae</taxon>
        <taxon>Agaricaceae</taxon>
        <taxon>Leucocoprinus</taxon>
    </lineage>
</organism>
<evidence type="ECO:0000313" key="3">
    <source>
        <dbReference type="EMBL" id="KAF5347920.1"/>
    </source>
</evidence>
<feature type="domain" description="Nephrocystin 3-like N-terminal" evidence="2">
    <location>
        <begin position="264"/>
        <end position="429"/>
    </location>
</feature>
<dbReference type="Gene3D" id="3.40.50.300">
    <property type="entry name" value="P-loop containing nucleotide triphosphate hydrolases"/>
    <property type="match status" value="1"/>
</dbReference>
<keyword evidence="1" id="KW-0677">Repeat</keyword>
<sequence length="904" mass="101850">MPFRGLSGMKLGFGLDGLWNWWHSNWHVGFDFSKLIPAGWDQFRTPSREAYEHLVALPTTHVTQPCCYSRRVFSPVSRGTKAVDSRHLIAATTMSYPDPSPWASMSTSSTASPFLGASSSSVPGHPLSVQDDAIQSNRAIYHPSTGTTIQTQEGQPFRFESHAEPSYRTLQTGNAESRAPANGMSLSSSASNSIIHSTSIFSGAHHFTVNNPIMVANDDRPEIEREMLKLLEKKAMADGTYDSAARHYTAPHCHPDTHVPLRERLESWLLNAGRIESLFWLYGPAGVGKSAVAQYIMEFCEQQGIPAAGLFLSRANKRDDPNRIIPSLAHQLALAYPSYRRLVSNILSADSTILEKRMPLQFRRLIDEPADALRIKASDVTPHPVLLLLDGLDECNTYEAQCELIKILVSFASTCKARQLPFVCIVTSRPEWQIVLTFDLLDPGSLVWQEELPMDTPKARHDVSVVLRDGFKCIKSKHNDVFSADVEWPACTDLQMIESAASGNMLFTSLVVTFVDDDHPTTQLELCLKSLQGRLTSDERNPFDPLAALYRELLLSIPPTLLRTALLVLYFQLFVSENSDQYDFDDGIPVQDMANFLFIGQAAFYESLKKLRSVLTIRLPTDAPRHGLVFSHATFADYVKVAVQTGHFGLHEVDALKEIQVACIKWHYILIEKGANEDISGIVPWAGKTTPYEIRHFLVIILFKLWHCMLDQGDIGKLQSELESFLFKDLPRGSAFLHGDNLMKLAQDLVTNPKTTQSSAGTCIVHTIPLWPMDYQLINKYASLFSQWAIELKPIDWDLLTSDMWQHVGLWFCSIEDLFNDDDTFYMIQQIDWCPNPPAYFLLGHDQNTVLVIAYSHKMDLHDSAFALLLRTQLICPTDYLLLKKWEKFGHNSDFVMLPIIVQR</sequence>
<dbReference type="AlphaFoldDB" id="A0A8H5FSE1"/>
<dbReference type="PANTHER" id="PTHR10039:SF5">
    <property type="entry name" value="NACHT DOMAIN-CONTAINING PROTEIN"/>
    <property type="match status" value="1"/>
</dbReference>
<evidence type="ECO:0000313" key="4">
    <source>
        <dbReference type="Proteomes" id="UP000559027"/>
    </source>
</evidence>
<evidence type="ECO:0000256" key="1">
    <source>
        <dbReference type="ARBA" id="ARBA00022737"/>
    </source>
</evidence>
<comment type="caution">
    <text evidence="3">The sequence shown here is derived from an EMBL/GenBank/DDBJ whole genome shotgun (WGS) entry which is preliminary data.</text>
</comment>
<dbReference type="OrthoDB" id="194358at2759"/>
<dbReference type="EMBL" id="JAACJO010000022">
    <property type="protein sequence ID" value="KAF5347920.1"/>
    <property type="molecule type" value="Genomic_DNA"/>
</dbReference>
<gene>
    <name evidence="3" type="ORF">D9756_010172</name>
</gene>
<protein>
    <recommendedName>
        <fullName evidence="2">Nephrocystin 3-like N-terminal domain-containing protein</fullName>
    </recommendedName>
</protein>
<dbReference type="InterPro" id="IPR027417">
    <property type="entry name" value="P-loop_NTPase"/>
</dbReference>
<accession>A0A8H5FSE1</accession>
<proteinExistence type="predicted"/>
<dbReference type="InterPro" id="IPR056884">
    <property type="entry name" value="NPHP3-like_N"/>
</dbReference>
<dbReference type="SUPFAM" id="SSF52540">
    <property type="entry name" value="P-loop containing nucleoside triphosphate hydrolases"/>
    <property type="match status" value="1"/>
</dbReference>
<keyword evidence="4" id="KW-1185">Reference proteome</keyword>
<evidence type="ECO:0000259" key="2">
    <source>
        <dbReference type="Pfam" id="PF24883"/>
    </source>
</evidence>
<dbReference type="PANTHER" id="PTHR10039">
    <property type="entry name" value="AMELOGENIN"/>
    <property type="match status" value="1"/>
</dbReference>